<gene>
    <name evidence="2" type="ORF">GDO86_013504</name>
</gene>
<evidence type="ECO:0000256" key="1">
    <source>
        <dbReference type="SAM" id="SignalP"/>
    </source>
</evidence>
<reference evidence="2" key="1">
    <citation type="thesis" date="2020" institute="ProQuest LLC" country="789 East Eisenhower Parkway, Ann Arbor, MI, USA">
        <title>Comparative Genomics and Chromosome Evolution.</title>
        <authorList>
            <person name="Mudd A.B."/>
        </authorList>
    </citation>
    <scope>NUCLEOTIDE SEQUENCE</scope>
    <source>
        <strain evidence="2">Female2</strain>
        <tissue evidence="2">Blood</tissue>
    </source>
</reference>
<evidence type="ECO:0000313" key="2">
    <source>
        <dbReference type="EMBL" id="KAG8435589.1"/>
    </source>
</evidence>
<organism evidence="2 3">
    <name type="scientific">Hymenochirus boettgeri</name>
    <name type="common">Congo dwarf clawed frog</name>
    <dbReference type="NCBI Taxonomy" id="247094"/>
    <lineage>
        <taxon>Eukaryota</taxon>
        <taxon>Metazoa</taxon>
        <taxon>Chordata</taxon>
        <taxon>Craniata</taxon>
        <taxon>Vertebrata</taxon>
        <taxon>Euteleostomi</taxon>
        <taxon>Amphibia</taxon>
        <taxon>Batrachia</taxon>
        <taxon>Anura</taxon>
        <taxon>Pipoidea</taxon>
        <taxon>Pipidae</taxon>
        <taxon>Pipinae</taxon>
        <taxon>Hymenochirus</taxon>
    </lineage>
</organism>
<comment type="caution">
    <text evidence="2">The sequence shown here is derived from an EMBL/GenBank/DDBJ whole genome shotgun (WGS) entry which is preliminary data.</text>
</comment>
<dbReference type="AlphaFoldDB" id="A0A8T2IRL0"/>
<protein>
    <recommendedName>
        <fullName evidence="4">Secreted protein</fullName>
    </recommendedName>
</protein>
<evidence type="ECO:0008006" key="4">
    <source>
        <dbReference type="Google" id="ProtNLM"/>
    </source>
</evidence>
<feature type="chain" id="PRO_5035763495" description="Secreted protein" evidence="1">
    <location>
        <begin position="29"/>
        <end position="103"/>
    </location>
</feature>
<proteinExistence type="predicted"/>
<feature type="signal peptide" evidence="1">
    <location>
        <begin position="1"/>
        <end position="28"/>
    </location>
</feature>
<sequence length="103" mass="11599">MQILPSKGGKTKVCLKLLSLICIQNVWVTLCTDGAPCSHRDAVCAVLHSKLNLNRRIRLFFLPPSCPMLEPNDNVLLFLNNQFTEYEIHIIKSGCILDNIAVY</sequence>
<dbReference type="EMBL" id="JAACNH010000008">
    <property type="protein sequence ID" value="KAG8435589.1"/>
    <property type="molecule type" value="Genomic_DNA"/>
</dbReference>
<evidence type="ECO:0000313" key="3">
    <source>
        <dbReference type="Proteomes" id="UP000812440"/>
    </source>
</evidence>
<keyword evidence="1" id="KW-0732">Signal</keyword>
<name>A0A8T2IRL0_9PIPI</name>
<dbReference type="Proteomes" id="UP000812440">
    <property type="component" value="Chromosome 7"/>
</dbReference>
<keyword evidence="3" id="KW-1185">Reference proteome</keyword>
<accession>A0A8T2IRL0</accession>